<reference evidence="1 2" key="1">
    <citation type="submission" date="2023-02" db="EMBL/GenBank/DDBJ databases">
        <title>Genome Sequence of L. cardiaca H63T.</title>
        <authorList>
            <person name="Lopez A.E."/>
            <person name="Cianciotto N.P."/>
        </authorList>
    </citation>
    <scope>NUCLEOTIDE SEQUENCE [LARGE SCALE GENOMIC DNA]</scope>
    <source>
        <strain evidence="1 2">H63</strain>
    </source>
</reference>
<organism evidence="1 2">
    <name type="scientific">Legionella cardiaca</name>
    <dbReference type="NCBI Taxonomy" id="1071983"/>
    <lineage>
        <taxon>Bacteria</taxon>
        <taxon>Pseudomonadati</taxon>
        <taxon>Pseudomonadota</taxon>
        <taxon>Gammaproteobacteria</taxon>
        <taxon>Legionellales</taxon>
        <taxon>Legionellaceae</taxon>
        <taxon>Legionella</taxon>
    </lineage>
</organism>
<dbReference type="RefSeq" id="WP_275090089.1">
    <property type="nucleotide sequence ID" value="NZ_CP119078.1"/>
</dbReference>
<protein>
    <submittedName>
        <fullName evidence="1">Uncharacterized protein</fullName>
    </submittedName>
</protein>
<evidence type="ECO:0000313" key="2">
    <source>
        <dbReference type="Proteomes" id="UP001222087"/>
    </source>
</evidence>
<evidence type="ECO:0000313" key="1">
    <source>
        <dbReference type="EMBL" id="WED44272.1"/>
    </source>
</evidence>
<name>A0ABY8AYT9_9GAMM</name>
<dbReference type="EMBL" id="CP119078">
    <property type="protein sequence ID" value="WED44272.1"/>
    <property type="molecule type" value="Genomic_DNA"/>
</dbReference>
<proteinExistence type="predicted"/>
<sequence length="61" mass="7321">MIDRLIAEDTELDLLKKLIKLHHETQGPEVKNKIVQGLMLYNQRHRKDKVYIYDEIKGLFK</sequence>
<keyword evidence="2" id="KW-1185">Reference proteome</keyword>
<dbReference type="Proteomes" id="UP001222087">
    <property type="component" value="Chromosome"/>
</dbReference>
<accession>A0ABY8AYT9</accession>
<gene>
    <name evidence="1" type="ORF">PXX05_05660</name>
</gene>